<dbReference type="EMBL" id="HG994373">
    <property type="protein sequence ID" value="CAF1786775.1"/>
    <property type="molecule type" value="Genomic_DNA"/>
</dbReference>
<accession>A0A816J941</accession>
<dbReference type="AlphaFoldDB" id="A0A816J941"/>
<gene>
    <name evidence="1" type="ORF">DARMORV10_C09P65070.1</name>
</gene>
<name>A0A816J941_BRANA</name>
<sequence length="38" mass="4289">MIKKVEDFALADGEKNGQLLISIEIVRIYLHVTCCVII</sequence>
<dbReference type="Proteomes" id="UP001295469">
    <property type="component" value="Chromosome C09"/>
</dbReference>
<organism evidence="1">
    <name type="scientific">Brassica napus</name>
    <name type="common">Rape</name>
    <dbReference type="NCBI Taxonomy" id="3708"/>
    <lineage>
        <taxon>Eukaryota</taxon>
        <taxon>Viridiplantae</taxon>
        <taxon>Streptophyta</taxon>
        <taxon>Embryophyta</taxon>
        <taxon>Tracheophyta</taxon>
        <taxon>Spermatophyta</taxon>
        <taxon>Magnoliopsida</taxon>
        <taxon>eudicotyledons</taxon>
        <taxon>Gunneridae</taxon>
        <taxon>Pentapetalae</taxon>
        <taxon>rosids</taxon>
        <taxon>malvids</taxon>
        <taxon>Brassicales</taxon>
        <taxon>Brassicaceae</taxon>
        <taxon>Brassiceae</taxon>
        <taxon>Brassica</taxon>
    </lineage>
</organism>
<protein>
    <submittedName>
        <fullName evidence="1">(rape) hypothetical protein</fullName>
    </submittedName>
</protein>
<reference evidence="1" key="1">
    <citation type="submission" date="2021-01" db="EMBL/GenBank/DDBJ databases">
        <authorList>
            <consortium name="Genoscope - CEA"/>
            <person name="William W."/>
        </authorList>
    </citation>
    <scope>NUCLEOTIDE SEQUENCE</scope>
</reference>
<evidence type="ECO:0000313" key="1">
    <source>
        <dbReference type="EMBL" id="CAF1786775.1"/>
    </source>
</evidence>
<proteinExistence type="predicted"/>